<dbReference type="InterPro" id="IPR000182">
    <property type="entry name" value="GNAT_dom"/>
</dbReference>
<evidence type="ECO:0000259" key="1">
    <source>
        <dbReference type="PROSITE" id="PS51186"/>
    </source>
</evidence>
<reference evidence="2" key="1">
    <citation type="submission" date="2019-08" db="EMBL/GenBank/DDBJ databases">
        <title>Reference gene set and small RNA set construction with multiple tissues from Davidia involucrata Baill.</title>
        <authorList>
            <person name="Yang H."/>
            <person name="Zhou C."/>
            <person name="Li G."/>
            <person name="Wang J."/>
            <person name="Gao P."/>
            <person name="Wang M."/>
            <person name="Wang R."/>
            <person name="Zhao Y."/>
        </authorList>
    </citation>
    <scope>NUCLEOTIDE SEQUENCE</scope>
    <source>
        <tissue evidence="2">Mixed with DoveR01_LX</tissue>
    </source>
</reference>
<dbReference type="InterPro" id="IPR016181">
    <property type="entry name" value="Acyl_CoA_acyltransferase"/>
</dbReference>
<dbReference type="AlphaFoldDB" id="A0A5B7BCG4"/>
<proteinExistence type="predicted"/>
<name>A0A5B7BCG4_DAVIN</name>
<dbReference type="PANTHER" id="PTHR46067">
    <property type="entry name" value="ACYL-COA N-ACYLTRANSFERASES (NAT) SUPERFAMILY PROTEIN"/>
    <property type="match status" value="1"/>
</dbReference>
<dbReference type="PANTHER" id="PTHR46067:SF24">
    <property type="entry name" value="ACYL-COA N-ACYLTRANSFERASES (NAT) SUPERFAMILY PROTEIN"/>
    <property type="match status" value="1"/>
</dbReference>
<evidence type="ECO:0000313" key="2">
    <source>
        <dbReference type="EMBL" id="MPA66630.1"/>
    </source>
</evidence>
<dbReference type="Gene3D" id="3.40.630.30">
    <property type="match status" value="1"/>
</dbReference>
<feature type="domain" description="N-acetyltransferase" evidence="1">
    <location>
        <begin position="3"/>
        <end position="162"/>
    </location>
</feature>
<gene>
    <name evidence="2" type="ORF">Din_036071</name>
</gene>
<dbReference type="EMBL" id="GHES01036071">
    <property type="protein sequence ID" value="MPA66630.1"/>
    <property type="molecule type" value="Transcribed_RNA"/>
</dbReference>
<organism evidence="2">
    <name type="scientific">Davidia involucrata</name>
    <name type="common">Dove tree</name>
    <dbReference type="NCBI Taxonomy" id="16924"/>
    <lineage>
        <taxon>Eukaryota</taxon>
        <taxon>Viridiplantae</taxon>
        <taxon>Streptophyta</taxon>
        <taxon>Embryophyta</taxon>
        <taxon>Tracheophyta</taxon>
        <taxon>Spermatophyta</taxon>
        <taxon>Magnoliopsida</taxon>
        <taxon>eudicotyledons</taxon>
        <taxon>Gunneridae</taxon>
        <taxon>Pentapetalae</taxon>
        <taxon>asterids</taxon>
        <taxon>Cornales</taxon>
        <taxon>Nyssaceae</taxon>
        <taxon>Davidia</taxon>
    </lineage>
</organism>
<dbReference type="SUPFAM" id="SSF55729">
    <property type="entry name" value="Acyl-CoA N-acyltransferases (Nat)"/>
    <property type="match status" value="1"/>
</dbReference>
<keyword evidence="2" id="KW-0808">Transferase</keyword>
<dbReference type="Pfam" id="PF13302">
    <property type="entry name" value="Acetyltransf_3"/>
    <property type="match status" value="1"/>
</dbReference>
<keyword evidence="2" id="KW-0012">Acyltransferase</keyword>
<accession>A0A5B7BCG4</accession>
<dbReference type="PROSITE" id="PS51186">
    <property type="entry name" value="GNAT"/>
    <property type="match status" value="1"/>
</dbReference>
<sequence length="165" mass="19096">MEIALRPYQVSDVEDFMEWCDDEVVRLSRLRHFTSREDAVSYLKETVIPHPWYRAICLDNRPIGFISITPGSGDERCRGRITYALGSKYWGQGITTVAVKKVISTVFEEFPSMQRLETIVDVDNKRSQRVLEKSGFLKEGVLRKYVIFKGNIYDVIMYSLLSTLT</sequence>
<protein>
    <submittedName>
        <fullName evidence="2">Putative Acyl-CoA N-acyltransferases (NAT) superfamily protein</fullName>
    </submittedName>
</protein>
<dbReference type="GO" id="GO:0016747">
    <property type="term" value="F:acyltransferase activity, transferring groups other than amino-acyl groups"/>
    <property type="evidence" value="ECO:0007669"/>
    <property type="project" value="InterPro"/>
</dbReference>